<protein>
    <submittedName>
        <fullName evidence="2">Uncharacterized protein</fullName>
    </submittedName>
</protein>
<accession>A0A0E9UBD5</accession>
<evidence type="ECO:0000313" key="2">
    <source>
        <dbReference type="EMBL" id="JAH62248.1"/>
    </source>
</evidence>
<reference evidence="2" key="2">
    <citation type="journal article" date="2015" name="Fish Shellfish Immunol.">
        <title>Early steps in the European eel (Anguilla anguilla)-Vibrio vulnificus interaction in the gills: Role of the RtxA13 toxin.</title>
        <authorList>
            <person name="Callol A."/>
            <person name="Pajuelo D."/>
            <person name="Ebbesson L."/>
            <person name="Teles M."/>
            <person name="MacKenzie S."/>
            <person name="Amaro C."/>
        </authorList>
    </citation>
    <scope>NUCLEOTIDE SEQUENCE</scope>
</reference>
<reference evidence="2" key="1">
    <citation type="submission" date="2014-11" db="EMBL/GenBank/DDBJ databases">
        <authorList>
            <person name="Amaro Gonzalez C."/>
        </authorList>
    </citation>
    <scope>NUCLEOTIDE SEQUENCE</scope>
</reference>
<proteinExistence type="predicted"/>
<dbReference type="AlphaFoldDB" id="A0A0E9UBD5"/>
<dbReference type="EMBL" id="GBXM01046329">
    <property type="protein sequence ID" value="JAH62248.1"/>
    <property type="molecule type" value="Transcribed_RNA"/>
</dbReference>
<feature type="region of interest" description="Disordered" evidence="1">
    <location>
        <begin position="1"/>
        <end position="25"/>
    </location>
</feature>
<name>A0A0E9UBD5_ANGAN</name>
<evidence type="ECO:0000256" key="1">
    <source>
        <dbReference type="SAM" id="MobiDB-lite"/>
    </source>
</evidence>
<sequence length="25" mass="3036">MRERNTEHKRGLWTKSETEEKPPPV</sequence>
<organism evidence="2">
    <name type="scientific">Anguilla anguilla</name>
    <name type="common">European freshwater eel</name>
    <name type="synonym">Muraena anguilla</name>
    <dbReference type="NCBI Taxonomy" id="7936"/>
    <lineage>
        <taxon>Eukaryota</taxon>
        <taxon>Metazoa</taxon>
        <taxon>Chordata</taxon>
        <taxon>Craniata</taxon>
        <taxon>Vertebrata</taxon>
        <taxon>Euteleostomi</taxon>
        <taxon>Actinopterygii</taxon>
        <taxon>Neopterygii</taxon>
        <taxon>Teleostei</taxon>
        <taxon>Anguilliformes</taxon>
        <taxon>Anguillidae</taxon>
        <taxon>Anguilla</taxon>
    </lineage>
</organism>